<reference evidence="2 3" key="1">
    <citation type="submission" date="2016-10" db="EMBL/GenBank/DDBJ databases">
        <title>Draft genome sequences of four alkaliphilic bacteria belonging to the Anaerobacillus genus.</title>
        <authorList>
            <person name="Bassil N.M."/>
            <person name="Lloyd J.R."/>
        </authorList>
    </citation>
    <scope>NUCLEOTIDE SEQUENCE [LARGE SCALE GENOMIC DNA]</scope>
    <source>
        <strain evidence="2 3">DSM 22531</strain>
    </source>
</reference>
<keyword evidence="1" id="KW-1133">Transmembrane helix</keyword>
<dbReference type="Pfam" id="PF26310">
    <property type="entry name" value="YczF"/>
    <property type="match status" value="1"/>
</dbReference>
<protein>
    <submittedName>
        <fullName evidence="2">Uncharacterized protein</fullName>
    </submittedName>
</protein>
<dbReference type="EMBL" id="MLQS01000001">
    <property type="protein sequence ID" value="OIJ21404.1"/>
    <property type="molecule type" value="Genomic_DNA"/>
</dbReference>
<accession>A0A1S2M9W0</accession>
<comment type="caution">
    <text evidence="2">The sequence shown here is derived from an EMBL/GenBank/DDBJ whole genome shotgun (WGS) entry which is preliminary data.</text>
</comment>
<dbReference type="AlphaFoldDB" id="A0A1S2M9W0"/>
<feature type="transmembrane region" description="Helical" evidence="1">
    <location>
        <begin position="51"/>
        <end position="71"/>
    </location>
</feature>
<evidence type="ECO:0000313" key="3">
    <source>
        <dbReference type="Proteomes" id="UP000180057"/>
    </source>
</evidence>
<proteinExistence type="predicted"/>
<keyword evidence="3" id="KW-1185">Reference proteome</keyword>
<sequence length="76" mass="8813">MSKILLIFILFFLLLQTFLITMDLLLGIPLHVTVKNVLNPFSVIEDAEFIILLLLIVISLVIPLFYCYKLYKKKKG</sequence>
<evidence type="ECO:0000256" key="1">
    <source>
        <dbReference type="SAM" id="Phobius"/>
    </source>
</evidence>
<dbReference type="InterPro" id="IPR058725">
    <property type="entry name" value="YczF"/>
</dbReference>
<name>A0A1S2M9W0_9BACI</name>
<gene>
    <name evidence="2" type="ORF">BKP45_01080</name>
</gene>
<dbReference type="Proteomes" id="UP000180057">
    <property type="component" value="Unassembled WGS sequence"/>
</dbReference>
<keyword evidence="1" id="KW-0812">Transmembrane</keyword>
<evidence type="ECO:0000313" key="2">
    <source>
        <dbReference type="EMBL" id="OIJ21404.1"/>
    </source>
</evidence>
<dbReference type="RefSeq" id="WP_071388018.1">
    <property type="nucleotide sequence ID" value="NZ_MLQS01000001.1"/>
</dbReference>
<organism evidence="2 3">
    <name type="scientific">Anaerobacillus alkalidiazotrophicus</name>
    <dbReference type="NCBI Taxonomy" id="472963"/>
    <lineage>
        <taxon>Bacteria</taxon>
        <taxon>Bacillati</taxon>
        <taxon>Bacillota</taxon>
        <taxon>Bacilli</taxon>
        <taxon>Bacillales</taxon>
        <taxon>Bacillaceae</taxon>
        <taxon>Anaerobacillus</taxon>
    </lineage>
</organism>
<keyword evidence="1" id="KW-0472">Membrane</keyword>